<evidence type="ECO:0000256" key="1">
    <source>
        <dbReference type="ARBA" id="ARBA00010443"/>
    </source>
</evidence>
<evidence type="ECO:0000259" key="5">
    <source>
        <dbReference type="Pfam" id="PF00483"/>
    </source>
</evidence>
<dbReference type="Proteomes" id="UP000198640">
    <property type="component" value="Unassembled WGS sequence"/>
</dbReference>
<dbReference type="Gene3D" id="3.90.550.10">
    <property type="entry name" value="Spore Coat Polysaccharide Biosynthesis Protein SpsA, Chain A"/>
    <property type="match status" value="1"/>
</dbReference>
<evidence type="ECO:0000256" key="4">
    <source>
        <dbReference type="ARBA" id="ARBA00023056"/>
    </source>
</evidence>
<accession>A0A1H3I9D9</accession>
<dbReference type="InterPro" id="IPR029044">
    <property type="entry name" value="Nucleotide-diphossugar_trans"/>
</dbReference>
<keyword evidence="3 7" id="KW-0548">Nucleotidyltransferase</keyword>
<proteinExistence type="inferred from homology"/>
<protein>
    <submittedName>
        <fullName evidence="7">Glucose-1-phosphate adenylyltransferase</fullName>
    </submittedName>
</protein>
<dbReference type="AlphaFoldDB" id="A0A1H3I9D9"/>
<evidence type="ECO:0000313" key="8">
    <source>
        <dbReference type="Proteomes" id="UP000198640"/>
    </source>
</evidence>
<dbReference type="OrthoDB" id="9801810at2"/>
<dbReference type="CDD" id="cd04651">
    <property type="entry name" value="LbH_G1P_AT_C"/>
    <property type="match status" value="1"/>
</dbReference>
<evidence type="ECO:0000256" key="2">
    <source>
        <dbReference type="ARBA" id="ARBA00022679"/>
    </source>
</evidence>
<reference evidence="7 8" key="1">
    <citation type="submission" date="2016-10" db="EMBL/GenBank/DDBJ databases">
        <authorList>
            <person name="de Groot N.N."/>
        </authorList>
    </citation>
    <scope>NUCLEOTIDE SEQUENCE [LARGE SCALE GENOMIC DNA]</scope>
    <source>
        <strain evidence="7 8">Nm1</strain>
    </source>
</reference>
<dbReference type="PANTHER" id="PTHR43523:SF2">
    <property type="entry name" value="GLUCOSE-1-PHOSPHATE ADENYLYLTRANSFERASE"/>
    <property type="match status" value="1"/>
</dbReference>
<keyword evidence="2 7" id="KW-0808">Transferase</keyword>
<evidence type="ECO:0000256" key="3">
    <source>
        <dbReference type="ARBA" id="ARBA00022695"/>
    </source>
</evidence>
<dbReference type="Gene3D" id="2.160.10.10">
    <property type="entry name" value="Hexapeptide repeat proteins"/>
    <property type="match status" value="1"/>
</dbReference>
<feature type="domain" description="Glucose-1-phosphate adenylyltransferase/Bifunctional protein GlmU-like C-terminal hexapeptide" evidence="6">
    <location>
        <begin position="311"/>
        <end position="400"/>
    </location>
</feature>
<organism evidence="7 8">
    <name type="scientific">Nitrosomonas halophila</name>
    <dbReference type="NCBI Taxonomy" id="44576"/>
    <lineage>
        <taxon>Bacteria</taxon>
        <taxon>Pseudomonadati</taxon>
        <taxon>Pseudomonadota</taxon>
        <taxon>Betaproteobacteria</taxon>
        <taxon>Nitrosomonadales</taxon>
        <taxon>Nitrosomonadaceae</taxon>
        <taxon>Nitrosomonas</taxon>
    </lineage>
</organism>
<dbReference type="InterPro" id="IPR011004">
    <property type="entry name" value="Trimer_LpxA-like_sf"/>
</dbReference>
<dbReference type="InterPro" id="IPR005835">
    <property type="entry name" value="NTP_transferase_dom"/>
</dbReference>
<dbReference type="InterPro" id="IPR056818">
    <property type="entry name" value="GlmU/GlgC-like_hexapep"/>
</dbReference>
<dbReference type="SUPFAM" id="SSF51161">
    <property type="entry name" value="Trimeric LpxA-like enzymes"/>
    <property type="match status" value="1"/>
</dbReference>
<comment type="similarity">
    <text evidence="1">Belongs to the bacterial/plant glucose-1-phosphate adenylyltransferase family.</text>
</comment>
<dbReference type="Pfam" id="PF24894">
    <property type="entry name" value="Hexapep_GlmU"/>
    <property type="match status" value="1"/>
</dbReference>
<keyword evidence="4" id="KW-0320">Glycogen biosynthesis</keyword>
<dbReference type="InterPro" id="IPR011831">
    <property type="entry name" value="ADP-Glc_PPase"/>
</dbReference>
<feature type="domain" description="Nucleotidyl transferase" evidence="5">
    <location>
        <begin position="12"/>
        <end position="279"/>
    </location>
</feature>
<sequence length="406" mass="45504">MQERRHPERIVAFVMAGGQGTRLRPLTSDRCKPAVPFGVRYRVVDFVLSNLVNSGIRSIYILVQYKPQSLIEHVRKSWTLSPLLPDQFVTVVPPQHCGTGERFQGTADAVYQSLELLRSHRPDLVAVFGADHIYRMDVGQMVRFHRECGADITVSARPVPVGQTADFGILEVDHANRILGFEEKPVRGKPMPSDPAHAFASMGNYLFNPLVLEEVLEAAHERGDTDFGHDVLPQLLDSHRLYAYDFTDNRIPGLKSYEEAGYWRDVGTLDAYYAAHQDLLGLQPCFDMFNMQWPIFSSCYQGPAAAIFDSTIDNSQVGAASIVNGASIRDSIIRREVVLEPGIELEKCIIMDHAKICRGARLRRVIVDRDNIIKANSVIGFDLEADHQRYMMSPGGLVVIPKSRLD</sequence>
<keyword evidence="8" id="KW-1185">Reference proteome</keyword>
<dbReference type="NCBIfam" id="NF002023">
    <property type="entry name" value="PRK00844.1"/>
    <property type="match status" value="1"/>
</dbReference>
<gene>
    <name evidence="7" type="ORF">SAMN05421881_10259</name>
</gene>
<dbReference type="GO" id="GO:0008878">
    <property type="term" value="F:glucose-1-phosphate adenylyltransferase activity"/>
    <property type="evidence" value="ECO:0007669"/>
    <property type="project" value="InterPro"/>
</dbReference>
<dbReference type="CDD" id="cd02508">
    <property type="entry name" value="ADP_Glucose_PP"/>
    <property type="match status" value="1"/>
</dbReference>
<name>A0A1H3I9D9_9PROT</name>
<dbReference type="RefSeq" id="WP_090413845.1">
    <property type="nucleotide sequence ID" value="NZ_FNOY01000025.1"/>
</dbReference>
<dbReference type="STRING" id="44576.SAMN05421881_10259"/>
<evidence type="ECO:0000259" key="6">
    <source>
        <dbReference type="Pfam" id="PF24894"/>
    </source>
</evidence>
<dbReference type="PANTHER" id="PTHR43523">
    <property type="entry name" value="GLUCOSE-1-PHOSPHATE ADENYLYLTRANSFERASE-RELATED"/>
    <property type="match status" value="1"/>
</dbReference>
<dbReference type="SUPFAM" id="SSF53448">
    <property type="entry name" value="Nucleotide-diphospho-sugar transferases"/>
    <property type="match status" value="1"/>
</dbReference>
<evidence type="ECO:0000313" key="7">
    <source>
        <dbReference type="EMBL" id="SDY24095.1"/>
    </source>
</evidence>
<dbReference type="Pfam" id="PF00483">
    <property type="entry name" value="NTP_transferase"/>
    <property type="match status" value="1"/>
</dbReference>
<dbReference type="GO" id="GO:0005978">
    <property type="term" value="P:glycogen biosynthetic process"/>
    <property type="evidence" value="ECO:0007669"/>
    <property type="project" value="UniProtKB-KW"/>
</dbReference>
<dbReference type="EMBL" id="FNOY01000025">
    <property type="protein sequence ID" value="SDY24095.1"/>
    <property type="molecule type" value="Genomic_DNA"/>
</dbReference>